<sequence>MNGYRIDSLATTFGARVSGIDLTRSLDEDTAAALADHLLQYRVLVIGDQQLTHADHLRVSRVFGEPEIHVQDQYTVAGFPQIVTISNIHRDGVPIGLYDGDNEEEWHSDLSWKPRMSAVSLLYSVVAAQVGGQTRFADTTAAYDDLPPLVKDRVDRLVAVHSMTHLEQRQQAHHAAKVTLTARQRARVPDVTHPLVREHPVTGRRSLLLGDMIIAAIVGMPDDAAGALLAQLHAHATAPQYVYAHYWRVGDLVIWDNRAVMHTASPCDHTRYQRKLYRTTVM</sequence>
<evidence type="ECO:0000256" key="5">
    <source>
        <dbReference type="ARBA" id="ARBA00023002"/>
    </source>
</evidence>
<dbReference type="Gene3D" id="3.60.130.10">
    <property type="entry name" value="Clavaminate synthase-like"/>
    <property type="match status" value="1"/>
</dbReference>
<dbReference type="InterPro" id="IPR042098">
    <property type="entry name" value="TauD-like_sf"/>
</dbReference>
<dbReference type="RefSeq" id="WP_120039152.1">
    <property type="nucleotide sequence ID" value="NZ_QZFU01000015.1"/>
</dbReference>
<accession>A0A3A4K8G8</accession>
<evidence type="ECO:0000256" key="4">
    <source>
        <dbReference type="ARBA" id="ARBA00022964"/>
    </source>
</evidence>
<evidence type="ECO:0000256" key="2">
    <source>
        <dbReference type="ARBA" id="ARBA00005896"/>
    </source>
</evidence>
<organism evidence="8 9">
    <name type="scientific">Nocardia panacis</name>
    <dbReference type="NCBI Taxonomy" id="2340916"/>
    <lineage>
        <taxon>Bacteria</taxon>
        <taxon>Bacillati</taxon>
        <taxon>Actinomycetota</taxon>
        <taxon>Actinomycetes</taxon>
        <taxon>Mycobacteriales</taxon>
        <taxon>Nocardiaceae</taxon>
        <taxon>Nocardia</taxon>
    </lineage>
</organism>
<dbReference type="Proteomes" id="UP000266677">
    <property type="component" value="Unassembled WGS sequence"/>
</dbReference>
<dbReference type="EMBL" id="QZFU01000015">
    <property type="protein sequence ID" value="RJO77627.1"/>
    <property type="molecule type" value="Genomic_DNA"/>
</dbReference>
<keyword evidence="3" id="KW-0479">Metal-binding</keyword>
<dbReference type="GO" id="GO:0046872">
    <property type="term" value="F:metal ion binding"/>
    <property type="evidence" value="ECO:0007669"/>
    <property type="project" value="UniProtKB-KW"/>
</dbReference>
<dbReference type="InterPro" id="IPR051178">
    <property type="entry name" value="TfdA_dioxygenase"/>
</dbReference>
<reference evidence="8 9" key="1">
    <citation type="submission" date="2018-09" db="EMBL/GenBank/DDBJ databases">
        <title>YIM PH21274 draft genome.</title>
        <authorList>
            <person name="Miao C."/>
        </authorList>
    </citation>
    <scope>NUCLEOTIDE SEQUENCE [LARGE SCALE GENOMIC DNA]</scope>
    <source>
        <strain evidence="8 9">YIM PH 21724</strain>
    </source>
</reference>
<comment type="caution">
    <text evidence="8">The sequence shown here is derived from an EMBL/GenBank/DDBJ whole genome shotgun (WGS) entry which is preliminary data.</text>
</comment>
<keyword evidence="9" id="KW-1185">Reference proteome</keyword>
<protein>
    <submittedName>
        <fullName evidence="8">TauD/TfdA family dioxygenase</fullName>
    </submittedName>
</protein>
<keyword evidence="6" id="KW-0408">Iron</keyword>
<evidence type="ECO:0000313" key="8">
    <source>
        <dbReference type="EMBL" id="RJO77627.1"/>
    </source>
</evidence>
<name>A0A3A4K8G8_9NOCA</name>
<dbReference type="PANTHER" id="PTHR43779">
    <property type="entry name" value="DIOXYGENASE RV0097-RELATED"/>
    <property type="match status" value="1"/>
</dbReference>
<feature type="domain" description="TauD/TfdA-like" evidence="7">
    <location>
        <begin position="7"/>
        <end position="280"/>
    </location>
</feature>
<comment type="cofactor">
    <cofactor evidence="1">
        <name>Fe(2+)</name>
        <dbReference type="ChEBI" id="CHEBI:29033"/>
    </cofactor>
</comment>
<proteinExistence type="inferred from homology"/>
<gene>
    <name evidence="8" type="ORF">D5S18_07780</name>
</gene>
<comment type="similarity">
    <text evidence="2">Belongs to the TfdA dioxygenase family.</text>
</comment>
<evidence type="ECO:0000256" key="6">
    <source>
        <dbReference type="ARBA" id="ARBA00023004"/>
    </source>
</evidence>
<evidence type="ECO:0000256" key="1">
    <source>
        <dbReference type="ARBA" id="ARBA00001954"/>
    </source>
</evidence>
<evidence type="ECO:0000259" key="7">
    <source>
        <dbReference type="Pfam" id="PF02668"/>
    </source>
</evidence>
<keyword evidence="5" id="KW-0560">Oxidoreductase</keyword>
<dbReference type="InterPro" id="IPR003819">
    <property type="entry name" value="TauD/TfdA-like"/>
</dbReference>
<dbReference type="AlphaFoldDB" id="A0A3A4K8G8"/>
<dbReference type="Pfam" id="PF02668">
    <property type="entry name" value="TauD"/>
    <property type="match status" value="1"/>
</dbReference>
<evidence type="ECO:0000256" key="3">
    <source>
        <dbReference type="ARBA" id="ARBA00022723"/>
    </source>
</evidence>
<dbReference type="PANTHER" id="PTHR43779:SF3">
    <property type="entry name" value="(3R)-3-[(CARBOXYMETHYL)AMINO]FATTY ACID OXYGENASE_DECARBOXYLASE"/>
    <property type="match status" value="1"/>
</dbReference>
<dbReference type="GO" id="GO:0051213">
    <property type="term" value="F:dioxygenase activity"/>
    <property type="evidence" value="ECO:0007669"/>
    <property type="project" value="UniProtKB-KW"/>
</dbReference>
<keyword evidence="4 8" id="KW-0223">Dioxygenase</keyword>
<dbReference type="SUPFAM" id="SSF51197">
    <property type="entry name" value="Clavaminate synthase-like"/>
    <property type="match status" value="1"/>
</dbReference>
<evidence type="ECO:0000313" key="9">
    <source>
        <dbReference type="Proteomes" id="UP000266677"/>
    </source>
</evidence>